<dbReference type="InterPro" id="IPR004107">
    <property type="entry name" value="Integrase_SAM-like_N"/>
</dbReference>
<dbReference type="InterPro" id="IPR013762">
    <property type="entry name" value="Integrase-like_cat_sf"/>
</dbReference>
<dbReference type="PROSITE" id="PS51898">
    <property type="entry name" value="TYR_RECOMBINASE"/>
    <property type="match status" value="1"/>
</dbReference>
<dbReference type="PANTHER" id="PTHR30629:SF2">
    <property type="entry name" value="PROPHAGE INTEGRASE INTS-RELATED"/>
    <property type="match status" value="1"/>
</dbReference>
<evidence type="ECO:0000256" key="3">
    <source>
        <dbReference type="ARBA" id="ARBA00023125"/>
    </source>
</evidence>
<dbReference type="GO" id="GO:0006310">
    <property type="term" value="P:DNA recombination"/>
    <property type="evidence" value="ECO:0007669"/>
    <property type="project" value="UniProtKB-KW"/>
</dbReference>
<dbReference type="PROSITE" id="PS51900">
    <property type="entry name" value="CB"/>
    <property type="match status" value="1"/>
</dbReference>
<comment type="caution">
    <text evidence="5">The sequence shown here is derived from an EMBL/GenBank/DDBJ whole genome shotgun (WGS) entry which is preliminary data.</text>
</comment>
<comment type="similarity">
    <text evidence="1">Belongs to the 'phage' integrase family.</text>
</comment>
<reference evidence="5 6" key="1">
    <citation type="submission" date="2018-08" db="EMBL/GenBank/DDBJ databases">
        <title>Recombination of ecologically and evolutionarily significant loci maintains genetic cohesion in the Pseudomonas syringae species complex.</title>
        <authorList>
            <person name="Dillon M."/>
            <person name="Thakur S."/>
            <person name="Almeida R.N.D."/>
            <person name="Weir B.S."/>
            <person name="Guttman D.S."/>
        </authorList>
    </citation>
    <scope>NUCLEOTIDE SEQUENCE [LARGE SCALE GENOMIC DNA]</scope>
    <source>
        <strain evidence="5 6">ICMP 4086</strain>
    </source>
</reference>
<gene>
    <name evidence="5" type="ORF">ALQ84_04421</name>
</gene>
<dbReference type="Gene3D" id="1.10.443.10">
    <property type="entry name" value="Intergrase catalytic core"/>
    <property type="match status" value="1"/>
</dbReference>
<dbReference type="InterPro" id="IPR011010">
    <property type="entry name" value="DNA_brk_join_enz"/>
</dbReference>
<dbReference type="Pfam" id="PF00589">
    <property type="entry name" value="Phage_integrase"/>
    <property type="match status" value="1"/>
</dbReference>
<dbReference type="OrthoDB" id="5391994at2"/>
<dbReference type="SUPFAM" id="SSF56349">
    <property type="entry name" value="DNA breaking-rejoining enzymes"/>
    <property type="match status" value="1"/>
</dbReference>
<evidence type="ECO:0000256" key="1">
    <source>
        <dbReference type="ARBA" id="ARBA00008857"/>
    </source>
</evidence>
<accession>A0A0P9KR67</accession>
<proteinExistence type="inferred from homology"/>
<dbReference type="Gene3D" id="1.10.150.130">
    <property type="match status" value="1"/>
</dbReference>
<dbReference type="PANTHER" id="PTHR30629">
    <property type="entry name" value="PROPHAGE INTEGRASE"/>
    <property type="match status" value="1"/>
</dbReference>
<dbReference type="RefSeq" id="WP_055009479.1">
    <property type="nucleotide sequence ID" value="NZ_LJPW01000100.1"/>
</dbReference>
<dbReference type="AlphaFoldDB" id="A0A0P9KR67"/>
<dbReference type="EMBL" id="RBOC01000051">
    <property type="protein sequence ID" value="RMM12342.1"/>
    <property type="molecule type" value="Genomic_DNA"/>
</dbReference>
<dbReference type="Proteomes" id="UP000278587">
    <property type="component" value="Unassembled WGS sequence"/>
</dbReference>
<evidence type="ECO:0000256" key="4">
    <source>
        <dbReference type="ARBA" id="ARBA00023172"/>
    </source>
</evidence>
<organism evidence="5 6">
    <name type="scientific">Pseudomonas caricapapayae</name>
    <dbReference type="NCBI Taxonomy" id="46678"/>
    <lineage>
        <taxon>Bacteria</taxon>
        <taxon>Pseudomonadati</taxon>
        <taxon>Pseudomonadota</taxon>
        <taxon>Gammaproteobacteria</taxon>
        <taxon>Pseudomonadales</taxon>
        <taxon>Pseudomonadaceae</taxon>
        <taxon>Pseudomonas</taxon>
    </lineage>
</organism>
<keyword evidence="2" id="KW-0229">DNA integration</keyword>
<evidence type="ECO:0000256" key="2">
    <source>
        <dbReference type="ARBA" id="ARBA00022908"/>
    </source>
</evidence>
<evidence type="ECO:0000313" key="5">
    <source>
        <dbReference type="EMBL" id="RMM12342.1"/>
    </source>
</evidence>
<dbReference type="GO" id="GO:0015074">
    <property type="term" value="P:DNA integration"/>
    <property type="evidence" value="ECO:0007669"/>
    <property type="project" value="UniProtKB-KW"/>
</dbReference>
<dbReference type="InterPro" id="IPR002104">
    <property type="entry name" value="Integrase_catalytic"/>
</dbReference>
<name>A0A0P9KR67_9PSED</name>
<dbReference type="InterPro" id="IPR050808">
    <property type="entry name" value="Phage_Integrase"/>
</dbReference>
<dbReference type="InterPro" id="IPR010998">
    <property type="entry name" value="Integrase_recombinase_N"/>
</dbReference>
<keyword evidence="3" id="KW-0238">DNA-binding</keyword>
<dbReference type="InterPro" id="IPR044068">
    <property type="entry name" value="CB"/>
</dbReference>
<dbReference type="CDD" id="cd01189">
    <property type="entry name" value="INT_ICEBs1_C_like"/>
    <property type="match status" value="1"/>
</dbReference>
<dbReference type="GO" id="GO:0003677">
    <property type="term" value="F:DNA binding"/>
    <property type="evidence" value="ECO:0007669"/>
    <property type="project" value="UniProtKB-UniRule"/>
</dbReference>
<keyword evidence="4" id="KW-0233">DNA recombination</keyword>
<dbReference type="InterPro" id="IPR022000">
    <property type="entry name" value="Min27-like_integrase_DNA_bind"/>
</dbReference>
<evidence type="ECO:0000313" key="6">
    <source>
        <dbReference type="Proteomes" id="UP000278587"/>
    </source>
</evidence>
<dbReference type="Pfam" id="PF12167">
    <property type="entry name" value="Arm-DNA-bind_2"/>
    <property type="match status" value="1"/>
</dbReference>
<sequence length="394" mass="44955">MAREPLELPTGVELVGQSIRIRFSRGKRRCCETLPYPQTPKGIAAAAGLRSQVKQLEKLGALTPEKYAELFPNSRSASTHKIPIFFDYAQDWLDSLQIVDSTRKNYRSALQTYWIPYLASLRLDEITPMKMRKLATDIQWPSPSRRKGAVRIVTSIFAQAVSDELIVRNPATSIPATRGVKREIDPLTREEADALIDQLYKSTSGLQAIYAAFFEFSFYTGMRPGEAMALRWSEVDTRKRSARVCRIRIYGKIQERTKTKVVREVLLNDRALHALDKARPLTEQRSDYVFAPEGNGDRTELFIRSETGPKRYWLSAMRKVGIRRRRMYDTRHTYATMCLMSGMNPAFIAAQLGHSVQVLLSTYAKWISSPSDWAELEKLNMSESGTKLVRTESQ</sequence>
<protein>
    <submittedName>
        <fullName evidence="5">Integrase protein</fullName>
    </submittedName>
</protein>
<dbReference type="Pfam" id="PF14659">
    <property type="entry name" value="Phage_int_SAM_3"/>
    <property type="match status" value="1"/>
</dbReference>